<dbReference type="VEuPathDB" id="GiardiaDB:QR46_2971"/>
<dbReference type="Proteomes" id="UP000070089">
    <property type="component" value="Unassembled WGS sequence"/>
</dbReference>
<gene>
    <name evidence="2" type="ORF">QR46_2971</name>
</gene>
<proteinExistence type="predicted"/>
<accession>A0A132NSQ1</accession>
<dbReference type="GO" id="GO:0005085">
    <property type="term" value="F:guanyl-nucleotide exchange factor activity"/>
    <property type="evidence" value="ECO:0007669"/>
    <property type="project" value="InterPro"/>
</dbReference>
<dbReference type="SUPFAM" id="SSF48425">
    <property type="entry name" value="Sec7 domain"/>
    <property type="match status" value="1"/>
</dbReference>
<reference evidence="2 3" key="1">
    <citation type="journal article" date="2015" name="Mol. Biochem. Parasitol.">
        <title>Identification of polymorphic genes for use in assemblage B genotyping assays through comparative genomics of multiple assemblage B Giardia duodenalis isolates.</title>
        <authorList>
            <person name="Wielinga C."/>
            <person name="Thompson R.C."/>
            <person name="Monis P."/>
            <person name="Ryan U."/>
        </authorList>
    </citation>
    <scope>NUCLEOTIDE SEQUENCE [LARGE SCALE GENOMIC DNA]</scope>
    <source>
        <strain evidence="2 3">BAH15c1</strain>
    </source>
</reference>
<evidence type="ECO:0000313" key="3">
    <source>
        <dbReference type="Proteomes" id="UP000070089"/>
    </source>
</evidence>
<feature type="domain" description="SEC7" evidence="1">
    <location>
        <begin position="632"/>
        <end position="729"/>
    </location>
</feature>
<dbReference type="InterPro" id="IPR023394">
    <property type="entry name" value="Sec7_C_sf"/>
</dbReference>
<evidence type="ECO:0000313" key="2">
    <source>
        <dbReference type="EMBL" id="KWX13050.1"/>
    </source>
</evidence>
<comment type="caution">
    <text evidence="2">The sequence shown here is derived from an EMBL/GenBank/DDBJ whole genome shotgun (WGS) entry which is preliminary data.</text>
</comment>
<organism evidence="2 3">
    <name type="scientific">Giardia duodenalis assemblage B</name>
    <dbReference type="NCBI Taxonomy" id="1394984"/>
    <lineage>
        <taxon>Eukaryota</taxon>
        <taxon>Metamonada</taxon>
        <taxon>Diplomonadida</taxon>
        <taxon>Hexamitidae</taxon>
        <taxon>Giardiinae</taxon>
        <taxon>Giardia</taxon>
    </lineage>
</organism>
<dbReference type="GO" id="GO:0032012">
    <property type="term" value="P:regulation of ARF protein signal transduction"/>
    <property type="evidence" value="ECO:0007669"/>
    <property type="project" value="InterPro"/>
</dbReference>
<dbReference type="InterPro" id="IPR000904">
    <property type="entry name" value="Sec7_dom"/>
</dbReference>
<dbReference type="OrthoDB" id="10256459at2759"/>
<sequence length="1664" mass="183547">MVPYQFTFLKTASGMEGQCAQDTIFRLMSLGAASLPESFPLFPYIQKTLSLLTHPRVNPCASVANCSLLEVGEVGSLIALCVEILLSRDSSLSLLQIASDVLLLALRTSSKEDMSRAIVSLTEATLNRRLKISTTRLVLSLFHTIIRSNMHKDLFTGTNAQGIADEFSFEIVHLCILAKLAMTDGHLDIGIVIYNEDLLASGVHHYTLIFFASFLMIYLVPDSDLSRTPFYASLTKGFPAWIPKRFLDGFECTSVLTLLRETLCFFKQRIPELKTFLAEQTRFVGEFVTLGTSIVCSSYESYQILRQVLVDIIILFIEFVEETGDLSSSICITLFHCLNSLILLPLFSKSVIFANLDCSIIPKAVGHIVLSDAYSCLDDDTKAELKRQKESILKDYGVGASKPDKGGKLAIERPCFCLWSLLRVITGEKCRLYPLYLMKLAYLPSTSLLLYYLLDVLMALAGANSQNVSCLAFNCMINLHLHCLNVLVHASSAIHGAIAGSRPHSQSSMSTIQSNMCDRLDFLGKVRGIGSSILSCGKGLSSKPDVILSTLSEYLTNEFGFTLTAKSTGVLPLLSGVVHPSVPFLLLFSKKGAATLPSSTSPNGSENVCEPDDYFYRILSNETIYLDMDELDLFRLCFSNFLLSGEGQEIERAMISISNAVARVISELPDDHKIQLIGHAPSLRILLGSIVVLTTECLSEKIPLSSKMTQSRFVSILMGSSQVKEYLSGNYQLSEAADGKHAPLHDDLVLKFSSMYQRIKNAPLAVDRTIYDTLSLSMGIALPSSVCIKLAEKATGSKVDGIGPSGSTPSRFINVFKDWCTSSSMLPSIIEQLISMTVHQTNLHLRTMEQLKNILEQQMDTVVGSIADEDSPLEYYFHMYLLVQATLTHFISGALTGKIGSGSPALSADYSSGLYAACYTAHRHSLQMLAPLANSPSSTIMSSLIERELISSSYLLRYFADQCEYLRLSEYMSASSSSAWVSLGSRMHTGSINHICASLYGINVYSFIRYSCCATEKWRAKNLNDVVMYMVRSLVGLHALNVVPTSLLDLTIDLNIYPSPKDITVPNGPLSSLQSICDIFAYSDDAIASKALMCLFEICREITAAFEARSEYSVIVYDGMIKLLVRVASIKGLDTEDSSLIKHTAQVSAIYMALMLLGSLKLCINITPRLTPQALVVCLPEVTGLIDLARKVAQTHRTVLSTSIQPIYSKLKPNQGQFNFEMAITITSFCIYLTMFKKLIEGIKTGASCVSDLSLVYKRLEETAYLEDTVKFVSNSMISLMGATYTELSNLDNNVASIGSIALSYPQLCLTIFHRYTSPDIFLPTLLDCVQELLHLHIYQDNILCNIFLPQLHSFCSPNLLALASQLHQLFHGEPISSGILKSRRSATVLLSEANKVITLPPLASFFFGDIASPKGYERPDDDAVKSIISRIATVLLPRKARETSQAAVQVSINKETIERLAKFLTAISSIKLSQNTAVSFLSALGTDSFEILKTFNVAFYDILSLYFAISMYHFLKTTNISFEKFYLSLPLYSLEDPKDVDPAISSKVTQFAIPLLLPIFLVTRTLESTLSSPVCTSVLNTLSFFICELGISDDSRAFLFQQVLLPIVILARNTVPLTQFEQSLSRSPEFVDKIIDISRKIIKDITATELKDALSYQLSVLAP</sequence>
<dbReference type="Pfam" id="PF01369">
    <property type="entry name" value="Sec7"/>
    <property type="match status" value="1"/>
</dbReference>
<evidence type="ECO:0000259" key="1">
    <source>
        <dbReference type="Pfam" id="PF01369"/>
    </source>
</evidence>
<name>A0A132NSQ1_GIAIN</name>
<dbReference type="InterPro" id="IPR035999">
    <property type="entry name" value="Sec7_dom_sf"/>
</dbReference>
<dbReference type="EMBL" id="JXTI01000086">
    <property type="protein sequence ID" value="KWX13050.1"/>
    <property type="molecule type" value="Genomic_DNA"/>
</dbReference>
<dbReference type="Gene3D" id="1.10.1000.11">
    <property type="entry name" value="Arf Nucleotide-binding Site Opener,domain 2"/>
    <property type="match status" value="1"/>
</dbReference>
<protein>
    <recommendedName>
        <fullName evidence="1">SEC7 domain-containing protein</fullName>
    </recommendedName>
</protein>